<dbReference type="Gene3D" id="1.25.40.420">
    <property type="match status" value="1"/>
</dbReference>
<reference evidence="2 3" key="1">
    <citation type="submission" date="2021-05" db="EMBL/GenBank/DDBJ databases">
        <authorList>
            <person name="Zahm M."/>
            <person name="Klopp C."/>
            <person name="Cabau C."/>
            <person name="Kuhl H."/>
            <person name="Suciu R."/>
            <person name="Ciorpac M."/>
            <person name="Holostenco D."/>
            <person name="Gessner J."/>
            <person name="Wuertz S."/>
            <person name="Hohne C."/>
            <person name="Stock M."/>
            <person name="Gislard M."/>
            <person name="Lluch J."/>
            <person name="Milhes M."/>
            <person name="Lampietro C."/>
            <person name="Lopez Roques C."/>
            <person name="Donnadieu C."/>
            <person name="Du K."/>
            <person name="Schartl M."/>
            <person name="Guiguen Y."/>
        </authorList>
    </citation>
    <scope>NUCLEOTIDE SEQUENCE [LARGE SCALE GENOMIC DNA]</scope>
    <source>
        <strain evidence="2">Hh-F2</strain>
        <tissue evidence="2">Blood</tissue>
    </source>
</reference>
<name>A0ABR0YB18_HUSHU</name>
<dbReference type="InterPro" id="IPR051481">
    <property type="entry name" value="BTB-POZ/Galectin-3-binding"/>
</dbReference>
<feature type="domain" description="BTB" evidence="1">
    <location>
        <begin position="31"/>
        <end position="102"/>
    </location>
</feature>
<dbReference type="EMBL" id="JAHFZB010000038">
    <property type="protein sequence ID" value="KAK6469670.1"/>
    <property type="molecule type" value="Genomic_DNA"/>
</dbReference>
<evidence type="ECO:0000313" key="2">
    <source>
        <dbReference type="EMBL" id="KAK6469670.1"/>
    </source>
</evidence>
<dbReference type="SMART" id="SM00875">
    <property type="entry name" value="BACK"/>
    <property type="match status" value="1"/>
</dbReference>
<dbReference type="SUPFAM" id="SSF54695">
    <property type="entry name" value="POZ domain"/>
    <property type="match status" value="1"/>
</dbReference>
<dbReference type="CDD" id="cd18493">
    <property type="entry name" value="BACK_BTBD17"/>
    <property type="match status" value="1"/>
</dbReference>
<comment type="caution">
    <text evidence="2">The sequence shown here is derived from an EMBL/GenBank/DDBJ whole genome shotgun (WGS) entry which is preliminary data.</text>
</comment>
<organism evidence="2 3">
    <name type="scientific">Huso huso</name>
    <name type="common">Beluga</name>
    <name type="synonym">Acipenser huso</name>
    <dbReference type="NCBI Taxonomy" id="61971"/>
    <lineage>
        <taxon>Eukaryota</taxon>
        <taxon>Metazoa</taxon>
        <taxon>Chordata</taxon>
        <taxon>Craniata</taxon>
        <taxon>Vertebrata</taxon>
        <taxon>Euteleostomi</taxon>
        <taxon>Actinopterygii</taxon>
        <taxon>Chondrostei</taxon>
        <taxon>Acipenseriformes</taxon>
        <taxon>Acipenseridae</taxon>
        <taxon>Huso</taxon>
    </lineage>
</organism>
<dbReference type="PROSITE" id="PS50097">
    <property type="entry name" value="BTB"/>
    <property type="match status" value="1"/>
</dbReference>
<dbReference type="InterPro" id="IPR000210">
    <property type="entry name" value="BTB/POZ_dom"/>
</dbReference>
<dbReference type="PANTHER" id="PTHR24410:SF21">
    <property type="entry name" value="BTB DOMAIN-CONTAINING PROTEIN"/>
    <property type="match status" value="1"/>
</dbReference>
<dbReference type="SMART" id="SM00225">
    <property type="entry name" value="BTB"/>
    <property type="match status" value="1"/>
</dbReference>
<gene>
    <name evidence="2" type="ORF">HHUSO_G32020</name>
</gene>
<dbReference type="PANTHER" id="PTHR24410">
    <property type="entry name" value="HL07962P-RELATED"/>
    <property type="match status" value="1"/>
</dbReference>
<dbReference type="Pfam" id="PF07707">
    <property type="entry name" value="BACK"/>
    <property type="match status" value="1"/>
</dbReference>
<keyword evidence="3" id="KW-1185">Reference proteome</keyword>
<dbReference type="InterPro" id="IPR011705">
    <property type="entry name" value="BACK"/>
</dbReference>
<protein>
    <submittedName>
        <fullName evidence="2">BTB/POZ domain-containing protein 17-like</fullName>
    </submittedName>
</protein>
<accession>A0ABR0YB18</accession>
<dbReference type="Gene3D" id="3.30.710.10">
    <property type="entry name" value="Potassium Channel Kv1.1, Chain A"/>
    <property type="match status" value="1"/>
</dbReference>
<evidence type="ECO:0000259" key="1">
    <source>
        <dbReference type="PROSITE" id="PS50097"/>
    </source>
</evidence>
<feature type="non-terminal residue" evidence="2">
    <location>
        <position position="1"/>
    </location>
</feature>
<dbReference type="Proteomes" id="UP001369086">
    <property type="component" value="Unassembled WGS sequence"/>
</dbReference>
<dbReference type="InterPro" id="IPR011333">
    <property type="entry name" value="SKP1/BTB/POZ_sf"/>
</dbReference>
<evidence type="ECO:0000313" key="3">
    <source>
        <dbReference type="Proteomes" id="UP001369086"/>
    </source>
</evidence>
<sequence>EMDMKEPSVTLDHQKEIIDDLSDLFNSEEFYDVQIVVNSRVTIKAHKVILALRCDFFRNMFSNDAWKESKQKVVELTEDDCCVDHFETFLSYFYCGCLTIHSENVFAIYMLSDKYNVVAVKESCEQFALANITTGTVKRAIAWCHYAKHMSFKALEDACNKFIALNMMEIIKSTDWLTIEPDHLSALLQRSDLVVEREFTLFRALIKWLSHNQNHTKEILQHIKYTLMSPEDVYDPSFSETLSEPVKKDFVSNSTLVYQVNSLPIETIGLFHDITSPLFSMRLYTFKDFGCARNIQNYSCMPSTTIEFSTKLFQLRSTWTITLHRNDCYQSKSKPSGLPILSCKVRECNLSDTNHEHQLTVLLYKCVDEKWLACDLKTINVPHFQDVTIQDLIPESKLKTYVHNNTTRLHFIGKTLWMRV</sequence>
<proteinExistence type="predicted"/>
<dbReference type="Pfam" id="PF00651">
    <property type="entry name" value="BTB"/>
    <property type="match status" value="1"/>
</dbReference>